<dbReference type="Proteomes" id="UP001270362">
    <property type="component" value="Unassembled WGS sequence"/>
</dbReference>
<evidence type="ECO:0000313" key="1">
    <source>
        <dbReference type="EMBL" id="KAK3692948.1"/>
    </source>
</evidence>
<sequence>MRAHIRHPRNSPVAARRVFSLGSNRLPSAWLGRSAMLPMFMAHAHAHIHACRPMSAMRPKAGSRLGPTWLAKGIVGGDPLLSPSAPPFPCTVAADAHLPSCVRFWWCGARPVPHNGPPLPVPNREGGKRVLSLHHGHKPYTRDDKVLCWVGETAEAKLQGTRARGPGQLSADPLRYGGCMGFPDTDTAQRLDALEAKSQTRGARPLWTPFG</sequence>
<protein>
    <submittedName>
        <fullName evidence="1">Uncharacterized protein</fullName>
    </submittedName>
</protein>
<dbReference type="EMBL" id="JAULSO010000001">
    <property type="protein sequence ID" value="KAK3692948.1"/>
    <property type="molecule type" value="Genomic_DNA"/>
</dbReference>
<dbReference type="AlphaFoldDB" id="A0AAE1CG37"/>
<reference evidence="1" key="1">
    <citation type="journal article" date="2023" name="Mol. Phylogenet. Evol.">
        <title>Genome-scale phylogeny and comparative genomics of the fungal order Sordariales.</title>
        <authorList>
            <person name="Hensen N."/>
            <person name="Bonometti L."/>
            <person name="Westerberg I."/>
            <person name="Brannstrom I.O."/>
            <person name="Guillou S."/>
            <person name="Cros-Aarteil S."/>
            <person name="Calhoun S."/>
            <person name="Haridas S."/>
            <person name="Kuo A."/>
            <person name="Mondo S."/>
            <person name="Pangilinan J."/>
            <person name="Riley R."/>
            <person name="LaButti K."/>
            <person name="Andreopoulos B."/>
            <person name="Lipzen A."/>
            <person name="Chen C."/>
            <person name="Yan M."/>
            <person name="Daum C."/>
            <person name="Ng V."/>
            <person name="Clum A."/>
            <person name="Steindorff A."/>
            <person name="Ohm R.A."/>
            <person name="Martin F."/>
            <person name="Silar P."/>
            <person name="Natvig D.O."/>
            <person name="Lalanne C."/>
            <person name="Gautier V."/>
            <person name="Ament-Velasquez S.L."/>
            <person name="Kruys A."/>
            <person name="Hutchinson M.I."/>
            <person name="Powell A.J."/>
            <person name="Barry K."/>
            <person name="Miller A.N."/>
            <person name="Grigoriev I.V."/>
            <person name="Debuchy R."/>
            <person name="Gladieux P."/>
            <person name="Hiltunen Thoren M."/>
            <person name="Johannesson H."/>
        </authorList>
    </citation>
    <scope>NUCLEOTIDE SEQUENCE</scope>
    <source>
        <strain evidence="1">CBS 314.62</strain>
    </source>
</reference>
<name>A0AAE1CG37_9PEZI</name>
<comment type="caution">
    <text evidence="1">The sequence shown here is derived from an EMBL/GenBank/DDBJ whole genome shotgun (WGS) entry which is preliminary data.</text>
</comment>
<gene>
    <name evidence="1" type="ORF">B0T22DRAFT_31754</name>
</gene>
<keyword evidence="2" id="KW-1185">Reference proteome</keyword>
<organism evidence="1 2">
    <name type="scientific">Podospora appendiculata</name>
    <dbReference type="NCBI Taxonomy" id="314037"/>
    <lineage>
        <taxon>Eukaryota</taxon>
        <taxon>Fungi</taxon>
        <taxon>Dikarya</taxon>
        <taxon>Ascomycota</taxon>
        <taxon>Pezizomycotina</taxon>
        <taxon>Sordariomycetes</taxon>
        <taxon>Sordariomycetidae</taxon>
        <taxon>Sordariales</taxon>
        <taxon>Podosporaceae</taxon>
        <taxon>Podospora</taxon>
    </lineage>
</organism>
<reference evidence="1" key="2">
    <citation type="submission" date="2023-06" db="EMBL/GenBank/DDBJ databases">
        <authorList>
            <consortium name="Lawrence Berkeley National Laboratory"/>
            <person name="Haridas S."/>
            <person name="Hensen N."/>
            <person name="Bonometti L."/>
            <person name="Westerberg I."/>
            <person name="Brannstrom I.O."/>
            <person name="Guillou S."/>
            <person name="Cros-Aarteil S."/>
            <person name="Calhoun S."/>
            <person name="Kuo A."/>
            <person name="Mondo S."/>
            <person name="Pangilinan J."/>
            <person name="Riley R."/>
            <person name="Labutti K."/>
            <person name="Andreopoulos B."/>
            <person name="Lipzen A."/>
            <person name="Chen C."/>
            <person name="Yanf M."/>
            <person name="Daum C."/>
            <person name="Ng V."/>
            <person name="Clum A."/>
            <person name="Steindorff A."/>
            <person name="Ohm R."/>
            <person name="Martin F."/>
            <person name="Silar P."/>
            <person name="Natvig D."/>
            <person name="Lalanne C."/>
            <person name="Gautier V."/>
            <person name="Ament-Velasquez S.L."/>
            <person name="Kruys A."/>
            <person name="Hutchinson M.I."/>
            <person name="Powell A.J."/>
            <person name="Barry K."/>
            <person name="Miller A.N."/>
            <person name="Grigoriev I.V."/>
            <person name="Debuchy R."/>
            <person name="Gladieux P."/>
            <person name="Thoren M.H."/>
            <person name="Johannesson H."/>
        </authorList>
    </citation>
    <scope>NUCLEOTIDE SEQUENCE</scope>
    <source>
        <strain evidence="1">CBS 314.62</strain>
    </source>
</reference>
<evidence type="ECO:0000313" key="2">
    <source>
        <dbReference type="Proteomes" id="UP001270362"/>
    </source>
</evidence>
<proteinExistence type="predicted"/>
<accession>A0AAE1CG37</accession>